<dbReference type="PANTHER" id="PTHR30572">
    <property type="entry name" value="MEMBRANE COMPONENT OF TRANSPORTER-RELATED"/>
    <property type="match status" value="1"/>
</dbReference>
<dbReference type="Pfam" id="PF12704">
    <property type="entry name" value="MacB_PCD"/>
    <property type="match status" value="2"/>
</dbReference>
<proteinExistence type="inferred from homology"/>
<sequence>MNDLRFAIRQLDKNPGYALAVILTLALGIGVNTAVFSMVDGFMLRRLPYPEPERIAALVVHQEGINNGKAISDDDDSFTGGSWQILRDNVSGVTFASYGGTSGVNLKAPADAGGAVLYVHGTRVSARYFDVLGIPLFLGRTFTEQEDVPHGPPVVVLSYKLWQSTFHSDPKLIGKSVELKGEPYTVVGVLPQNAVTPTNADLFTPLRPAPTGECGGDNCGIFVRLNPGATWQQVNAQFNHIRFPEFAEIESKYHGHAWIYARPMQLELAGEMHDEVSALMLAVSFILLIACANLAGLALVRISRRTPEVATRLALGATRFDVLRQLWTENLLLALVGAAAGLFLALLILSGLRGFLPESMFPVGGFHLDARVLAFTFVTSLVTSLLFGALPALQTRRVDLRSSIAAGSHAVVGGAGRTRQWLIGAEVALTVILLAAAGLLIRTLVHLESQPPGFDSTNVMTAKASLDDARYRNAAGFQSLLQKSIAAMRRIPGVQDAAVGLSVPYERGLNDGITIKDGKRAGEQNGSSLAYITSDYFSTLRIPLLSGRYFTESDSASSEPVAIVNTSFARIFYQDSAPLARHFASEGTTYTIVGVVSEIAKKPGMRQDAPISHEPVFYVPAAQLPQGLVNMAHQWFQPSWIVRTRGPIVGLTESMQRALAEADPDLPFSGFYSMDQILNEQLQMQRMQVLLLTVLGSLALVLSSIGIYSLVSNLVVQRTREIGIRIALGSTIEEAMIHVGSTGLIAAGAGLITGVVLSFIAMRALASEIYGVKTYDPITFGAVLLILASIALIASFLPTLRISRIQPAETLRSE</sequence>
<dbReference type="InterPro" id="IPR017800">
    <property type="entry name" value="ADOP"/>
</dbReference>
<protein>
    <submittedName>
        <fullName evidence="10">ABC transporter permease</fullName>
    </submittedName>
</protein>
<comment type="similarity">
    <text evidence="6">Belongs to the ABC-4 integral membrane protein family.</text>
</comment>
<feature type="domain" description="MacB-like periplasmic core" evidence="9">
    <location>
        <begin position="21"/>
        <end position="239"/>
    </location>
</feature>
<feature type="transmembrane region" description="Helical" evidence="7">
    <location>
        <begin position="16"/>
        <end position="39"/>
    </location>
</feature>
<feature type="domain" description="ABC3 transporter permease C-terminal" evidence="8">
    <location>
        <begin position="695"/>
        <end position="807"/>
    </location>
</feature>
<evidence type="ECO:0000256" key="5">
    <source>
        <dbReference type="ARBA" id="ARBA00023136"/>
    </source>
</evidence>
<dbReference type="Proteomes" id="UP000515312">
    <property type="component" value="Chromosome"/>
</dbReference>
<evidence type="ECO:0000313" key="11">
    <source>
        <dbReference type="Proteomes" id="UP000515312"/>
    </source>
</evidence>
<evidence type="ECO:0000313" key="10">
    <source>
        <dbReference type="EMBL" id="QNI34864.1"/>
    </source>
</evidence>
<keyword evidence="3 7" id="KW-0812">Transmembrane</keyword>
<feature type="transmembrane region" description="Helical" evidence="7">
    <location>
        <begin position="331"/>
        <end position="352"/>
    </location>
</feature>
<dbReference type="GO" id="GO:0005886">
    <property type="term" value="C:plasma membrane"/>
    <property type="evidence" value="ECO:0007669"/>
    <property type="project" value="UniProtKB-SubCell"/>
</dbReference>
<feature type="transmembrane region" description="Helical" evidence="7">
    <location>
        <begin position="689"/>
        <end position="711"/>
    </location>
</feature>
<evidence type="ECO:0000259" key="9">
    <source>
        <dbReference type="Pfam" id="PF12704"/>
    </source>
</evidence>
<keyword evidence="11" id="KW-1185">Reference proteome</keyword>
<evidence type="ECO:0000256" key="6">
    <source>
        <dbReference type="ARBA" id="ARBA00038076"/>
    </source>
</evidence>
<dbReference type="AlphaFoldDB" id="A0A7G8BQP4"/>
<keyword evidence="2" id="KW-1003">Cell membrane</keyword>
<dbReference type="InterPro" id="IPR025857">
    <property type="entry name" value="MacB_PCD"/>
</dbReference>
<feature type="domain" description="MacB-like periplasmic core" evidence="9">
    <location>
        <begin position="455"/>
        <end position="628"/>
    </location>
</feature>
<evidence type="ECO:0000256" key="3">
    <source>
        <dbReference type="ARBA" id="ARBA00022692"/>
    </source>
</evidence>
<evidence type="ECO:0000256" key="7">
    <source>
        <dbReference type="SAM" id="Phobius"/>
    </source>
</evidence>
<name>A0A7G8BQP4_9BACT</name>
<dbReference type="GO" id="GO:0022857">
    <property type="term" value="F:transmembrane transporter activity"/>
    <property type="evidence" value="ECO:0007669"/>
    <property type="project" value="TreeGrafter"/>
</dbReference>
<dbReference type="EMBL" id="CP060394">
    <property type="protein sequence ID" value="QNI34864.1"/>
    <property type="molecule type" value="Genomic_DNA"/>
</dbReference>
<feature type="transmembrane region" description="Helical" evidence="7">
    <location>
        <begin position="278"/>
        <end position="300"/>
    </location>
</feature>
<dbReference type="NCBIfam" id="TIGR03434">
    <property type="entry name" value="ADOP"/>
    <property type="match status" value="1"/>
</dbReference>
<dbReference type="Pfam" id="PF02687">
    <property type="entry name" value="FtsX"/>
    <property type="match status" value="2"/>
</dbReference>
<dbReference type="KEGG" id="adin:H7849_08220"/>
<accession>A0A7G8BQP4</accession>
<dbReference type="InterPro" id="IPR050250">
    <property type="entry name" value="Macrolide_Exporter_MacB"/>
</dbReference>
<keyword evidence="4 7" id="KW-1133">Transmembrane helix</keyword>
<organism evidence="10 11">
    <name type="scientific">Alloacidobacterium dinghuense</name>
    <dbReference type="NCBI Taxonomy" id="2763107"/>
    <lineage>
        <taxon>Bacteria</taxon>
        <taxon>Pseudomonadati</taxon>
        <taxon>Acidobacteriota</taxon>
        <taxon>Terriglobia</taxon>
        <taxon>Terriglobales</taxon>
        <taxon>Acidobacteriaceae</taxon>
        <taxon>Alloacidobacterium</taxon>
    </lineage>
</organism>
<reference evidence="10 11" key="1">
    <citation type="submission" date="2020-08" db="EMBL/GenBank/DDBJ databases">
        <title>Edaphobacter telluris sp. nov. and Acidobacterium dinghuensis sp. nov., two acidobacteria isolated from forest soil.</title>
        <authorList>
            <person name="Fu J."/>
            <person name="Qiu L."/>
        </authorList>
    </citation>
    <scope>NUCLEOTIDE SEQUENCE [LARGE SCALE GENOMIC DNA]</scope>
    <source>
        <strain evidence="10">4Y35</strain>
    </source>
</reference>
<comment type="subcellular location">
    <subcellularLocation>
        <location evidence="1">Cell membrane</location>
        <topology evidence="1">Multi-pass membrane protein</topology>
    </subcellularLocation>
</comment>
<gene>
    <name evidence="10" type="ORF">H7849_08220</name>
</gene>
<evidence type="ECO:0000256" key="4">
    <source>
        <dbReference type="ARBA" id="ARBA00022989"/>
    </source>
</evidence>
<feature type="transmembrane region" description="Helical" evidence="7">
    <location>
        <begin position="778"/>
        <end position="797"/>
    </location>
</feature>
<feature type="domain" description="ABC3 transporter permease C-terminal" evidence="8">
    <location>
        <begin position="281"/>
        <end position="398"/>
    </location>
</feature>
<feature type="transmembrane region" description="Helical" evidence="7">
    <location>
        <begin position="744"/>
        <end position="766"/>
    </location>
</feature>
<dbReference type="InterPro" id="IPR003838">
    <property type="entry name" value="ABC3_permease_C"/>
</dbReference>
<feature type="transmembrane region" description="Helical" evidence="7">
    <location>
        <begin position="372"/>
        <end position="393"/>
    </location>
</feature>
<feature type="transmembrane region" description="Helical" evidence="7">
    <location>
        <begin position="421"/>
        <end position="441"/>
    </location>
</feature>
<evidence type="ECO:0000256" key="1">
    <source>
        <dbReference type="ARBA" id="ARBA00004651"/>
    </source>
</evidence>
<dbReference type="PANTHER" id="PTHR30572:SF4">
    <property type="entry name" value="ABC TRANSPORTER PERMEASE YTRF"/>
    <property type="match status" value="1"/>
</dbReference>
<keyword evidence="5 7" id="KW-0472">Membrane</keyword>
<evidence type="ECO:0000256" key="2">
    <source>
        <dbReference type="ARBA" id="ARBA00022475"/>
    </source>
</evidence>
<evidence type="ECO:0000259" key="8">
    <source>
        <dbReference type="Pfam" id="PF02687"/>
    </source>
</evidence>